<gene>
    <name evidence="2" type="ORF">LRP50_00295</name>
</gene>
<name>A0ABT5QU78_9GAMM</name>
<proteinExistence type="predicted"/>
<feature type="signal peptide" evidence="1">
    <location>
        <begin position="1"/>
        <end position="24"/>
    </location>
</feature>
<sequence>MKQINLSRRATMRTLLVASGSCLALSQVNIWKQPKQALAAARSHSTPVTVADELALTTPEQDVFIAIKQNLIHSKTVKDEQIADFAKQLVETSPKGTDFKAAFSNLQQEFQLMDYFIRYVNA</sequence>
<protein>
    <submittedName>
        <fullName evidence="2">Uncharacterized protein</fullName>
    </submittedName>
</protein>
<dbReference type="RefSeq" id="WP_274162521.1">
    <property type="nucleotide sequence ID" value="NZ_JAJUBC010000001.1"/>
</dbReference>
<dbReference type="EMBL" id="JAJUBC010000001">
    <property type="protein sequence ID" value="MDD1791567.1"/>
    <property type="molecule type" value="Genomic_DNA"/>
</dbReference>
<evidence type="ECO:0000313" key="2">
    <source>
        <dbReference type="EMBL" id="MDD1791567.1"/>
    </source>
</evidence>
<keyword evidence="1" id="KW-0732">Signal</keyword>
<accession>A0ABT5QU78</accession>
<dbReference type="Proteomes" id="UP001149400">
    <property type="component" value="Unassembled WGS sequence"/>
</dbReference>
<comment type="caution">
    <text evidence="2">The sequence shown here is derived from an EMBL/GenBank/DDBJ whole genome shotgun (WGS) entry which is preliminary data.</text>
</comment>
<keyword evidence="3" id="KW-1185">Reference proteome</keyword>
<reference evidence="2" key="1">
    <citation type="submission" date="2021-12" db="EMBL/GenBank/DDBJ databases">
        <title>Enterovibrio ZSDZ35 sp. nov. and Enterovibrio ZSDZ42 sp. nov., isolated from coastal seawater in Qingdao.</title>
        <authorList>
            <person name="Zhang P."/>
        </authorList>
    </citation>
    <scope>NUCLEOTIDE SEQUENCE</scope>
    <source>
        <strain evidence="2">ZSDZ42</strain>
    </source>
</reference>
<evidence type="ECO:0000313" key="3">
    <source>
        <dbReference type="Proteomes" id="UP001149400"/>
    </source>
</evidence>
<feature type="chain" id="PRO_5046901987" evidence="1">
    <location>
        <begin position="25"/>
        <end position="122"/>
    </location>
</feature>
<organism evidence="2 3">
    <name type="scientific">Enterovibrio gelatinilyticus</name>
    <dbReference type="NCBI Taxonomy" id="2899819"/>
    <lineage>
        <taxon>Bacteria</taxon>
        <taxon>Pseudomonadati</taxon>
        <taxon>Pseudomonadota</taxon>
        <taxon>Gammaproteobacteria</taxon>
        <taxon>Vibrionales</taxon>
        <taxon>Vibrionaceae</taxon>
        <taxon>Enterovibrio</taxon>
    </lineage>
</organism>
<evidence type="ECO:0000256" key="1">
    <source>
        <dbReference type="SAM" id="SignalP"/>
    </source>
</evidence>